<evidence type="ECO:0000256" key="4">
    <source>
        <dbReference type="ARBA" id="ARBA00022692"/>
    </source>
</evidence>
<dbReference type="PANTHER" id="PTHR23513">
    <property type="entry name" value="INTEGRAL MEMBRANE EFFLUX PROTEIN-RELATED"/>
    <property type="match status" value="1"/>
</dbReference>
<dbReference type="RefSeq" id="WP_138645815.1">
    <property type="nucleotide sequence ID" value="NZ_VCKW01000067.1"/>
</dbReference>
<dbReference type="OrthoDB" id="3332648at2"/>
<comment type="subcellular location">
    <subcellularLocation>
        <location evidence="1">Cell inner membrane</location>
        <topology evidence="1">Multi-pass membrane protein</topology>
    </subcellularLocation>
</comment>
<dbReference type="Proteomes" id="UP000309174">
    <property type="component" value="Unassembled WGS sequence"/>
</dbReference>
<dbReference type="Pfam" id="PF07690">
    <property type="entry name" value="MFS_1"/>
    <property type="match status" value="1"/>
</dbReference>
<gene>
    <name evidence="8" type="ORF">ETD83_15425</name>
</gene>
<feature type="transmembrane region" description="Helical" evidence="7">
    <location>
        <begin position="280"/>
        <end position="300"/>
    </location>
</feature>
<keyword evidence="9" id="KW-1185">Reference proteome</keyword>
<feature type="transmembrane region" description="Helical" evidence="7">
    <location>
        <begin position="371"/>
        <end position="391"/>
    </location>
</feature>
<feature type="transmembrane region" description="Helical" evidence="7">
    <location>
        <begin position="306"/>
        <end position="330"/>
    </location>
</feature>
<accession>A0A5C4JEI0</accession>
<keyword evidence="5 7" id="KW-1133">Transmembrane helix</keyword>
<organism evidence="8 9">
    <name type="scientific">Actinomadura soli</name>
    <dbReference type="NCBI Taxonomy" id="2508997"/>
    <lineage>
        <taxon>Bacteria</taxon>
        <taxon>Bacillati</taxon>
        <taxon>Actinomycetota</taxon>
        <taxon>Actinomycetes</taxon>
        <taxon>Streptosporangiales</taxon>
        <taxon>Thermomonosporaceae</taxon>
        <taxon>Actinomadura</taxon>
    </lineage>
</organism>
<feature type="transmembrane region" description="Helical" evidence="7">
    <location>
        <begin position="163"/>
        <end position="183"/>
    </location>
</feature>
<dbReference type="Gene3D" id="1.20.1250.20">
    <property type="entry name" value="MFS general substrate transporter like domains"/>
    <property type="match status" value="1"/>
</dbReference>
<name>A0A5C4JEI0_9ACTN</name>
<evidence type="ECO:0000313" key="8">
    <source>
        <dbReference type="EMBL" id="TMR01107.1"/>
    </source>
</evidence>
<dbReference type="GO" id="GO:0022857">
    <property type="term" value="F:transmembrane transporter activity"/>
    <property type="evidence" value="ECO:0007669"/>
    <property type="project" value="InterPro"/>
</dbReference>
<dbReference type="GO" id="GO:0005886">
    <property type="term" value="C:plasma membrane"/>
    <property type="evidence" value="ECO:0007669"/>
    <property type="project" value="UniProtKB-SubCell"/>
</dbReference>
<evidence type="ECO:0000256" key="3">
    <source>
        <dbReference type="ARBA" id="ARBA00022475"/>
    </source>
</evidence>
<dbReference type="CDD" id="cd06173">
    <property type="entry name" value="MFS_MefA_like"/>
    <property type="match status" value="1"/>
</dbReference>
<evidence type="ECO:0000256" key="7">
    <source>
        <dbReference type="SAM" id="Phobius"/>
    </source>
</evidence>
<dbReference type="InterPro" id="IPR011701">
    <property type="entry name" value="MFS"/>
</dbReference>
<evidence type="ECO:0000313" key="9">
    <source>
        <dbReference type="Proteomes" id="UP000309174"/>
    </source>
</evidence>
<feature type="transmembrane region" description="Helical" evidence="7">
    <location>
        <begin position="68"/>
        <end position="92"/>
    </location>
</feature>
<feature type="transmembrane region" description="Helical" evidence="7">
    <location>
        <begin position="248"/>
        <end position="268"/>
    </location>
</feature>
<proteinExistence type="predicted"/>
<reference evidence="8 9" key="1">
    <citation type="submission" date="2019-05" db="EMBL/GenBank/DDBJ databases">
        <title>Draft genome sequence of Actinomadura sp. 14C53.</title>
        <authorList>
            <person name="Saricaoglu S."/>
            <person name="Isik K."/>
        </authorList>
    </citation>
    <scope>NUCLEOTIDE SEQUENCE [LARGE SCALE GENOMIC DNA]</scope>
    <source>
        <strain evidence="8 9">14C53</strain>
    </source>
</reference>
<comment type="caution">
    <text evidence="8">The sequence shown here is derived from an EMBL/GenBank/DDBJ whole genome shotgun (WGS) entry which is preliminary data.</text>
</comment>
<dbReference type="PANTHER" id="PTHR23513:SF9">
    <property type="entry name" value="ENTEROBACTIN EXPORTER ENTS"/>
    <property type="match status" value="1"/>
</dbReference>
<evidence type="ECO:0000256" key="6">
    <source>
        <dbReference type="ARBA" id="ARBA00023136"/>
    </source>
</evidence>
<dbReference type="SUPFAM" id="SSF103473">
    <property type="entry name" value="MFS general substrate transporter"/>
    <property type="match status" value="1"/>
</dbReference>
<dbReference type="InterPro" id="IPR036259">
    <property type="entry name" value="MFS_trans_sf"/>
</dbReference>
<dbReference type="AlphaFoldDB" id="A0A5C4JEI0"/>
<dbReference type="EMBL" id="VCKW01000067">
    <property type="protein sequence ID" value="TMR01107.1"/>
    <property type="molecule type" value="Genomic_DNA"/>
</dbReference>
<evidence type="ECO:0000256" key="1">
    <source>
        <dbReference type="ARBA" id="ARBA00004429"/>
    </source>
</evidence>
<keyword evidence="4 7" id="KW-0812">Transmembrane</keyword>
<protein>
    <submittedName>
        <fullName evidence="8">MFS transporter</fullName>
    </submittedName>
</protein>
<keyword evidence="3" id="KW-1003">Cell membrane</keyword>
<evidence type="ECO:0000256" key="2">
    <source>
        <dbReference type="ARBA" id="ARBA00022448"/>
    </source>
</evidence>
<keyword evidence="6 7" id="KW-0472">Membrane</keyword>
<evidence type="ECO:0000256" key="5">
    <source>
        <dbReference type="ARBA" id="ARBA00022989"/>
    </source>
</evidence>
<keyword evidence="2" id="KW-0813">Transport</keyword>
<feature type="transmembrane region" description="Helical" evidence="7">
    <location>
        <begin position="218"/>
        <end position="236"/>
    </location>
</feature>
<sequence length="417" mass="43695">MRGPRSRYYALRAIGWLADQLLLFLVPVLAFKLTGSLAWSGIALTAQWVPRLIALPVGGLLADRFDVATFYVVNDLVRCVAGVAGVLAIILFPGQAGATVIVFSVVAGVCCEQTLVAGEKLAGRLIPAEIMPGAQSLLGSLEQGALLLAPAVGGGLVLLDTVWTALVITVLFVMSLAIALSLPREGGPESPGRVAGGTLPGLASELATGVRTIGRIPVLLRIVAATMLVNVLLGAIQTAAPDLVVRSYGYSEGVLGTMYTVAGFAAMASMPVMNRLIRRFGLLAVAAAASLTQAVMFTLLTSASPFLVFAGLVTVFMIGDCMFSVVIRIVRITVVRPDEFGRTVAAIHMLNFAPVPVVGLVLAAADGRVSLSIVIPTIGLVTLVSLALLMLRLRPLMAACPDLHPLEERRKERELVS</sequence>
<feature type="transmembrane region" description="Helical" evidence="7">
    <location>
        <begin position="342"/>
        <end position="365"/>
    </location>
</feature>